<dbReference type="InterPro" id="IPR025272">
    <property type="entry name" value="SocA_Panacea"/>
</dbReference>
<evidence type="ECO:0000259" key="2">
    <source>
        <dbReference type="PROSITE" id="PS50943"/>
    </source>
</evidence>
<dbReference type="PROSITE" id="PS50943">
    <property type="entry name" value="HTH_CROC1"/>
    <property type="match status" value="1"/>
</dbReference>
<dbReference type="CDD" id="cd00093">
    <property type="entry name" value="HTH_XRE"/>
    <property type="match status" value="1"/>
</dbReference>
<name>A0A1G2V5E3_9BACT</name>
<accession>A0A1G2V5E3</accession>
<proteinExistence type="predicted"/>
<dbReference type="EMBL" id="MHWZ01000035">
    <property type="protein sequence ID" value="OHB16843.1"/>
    <property type="molecule type" value="Genomic_DNA"/>
</dbReference>
<dbReference type="InterPro" id="IPR001387">
    <property type="entry name" value="Cro/C1-type_HTH"/>
</dbReference>
<dbReference type="Gene3D" id="1.10.260.40">
    <property type="entry name" value="lambda repressor-like DNA-binding domains"/>
    <property type="match status" value="1"/>
</dbReference>
<dbReference type="STRING" id="1802782.A2544_00270"/>
<protein>
    <recommendedName>
        <fullName evidence="2">HTH cro/C1-type domain-containing protein</fullName>
    </recommendedName>
</protein>
<organism evidence="3 4">
    <name type="scientific">Candidatus Zambryskibacteria bacterium RIFOXYD2_FULL_43_10</name>
    <dbReference type="NCBI Taxonomy" id="1802782"/>
    <lineage>
        <taxon>Bacteria</taxon>
        <taxon>Candidatus Zambryskiibacteriota</taxon>
    </lineage>
</organism>
<gene>
    <name evidence="3" type="ORF">A2544_00270</name>
</gene>
<dbReference type="PANTHER" id="PTHR46558:SF4">
    <property type="entry name" value="DNA-BIDING PHAGE PROTEIN"/>
    <property type="match status" value="1"/>
</dbReference>
<dbReference type="SUPFAM" id="SSF47413">
    <property type="entry name" value="lambda repressor-like DNA-binding domains"/>
    <property type="match status" value="1"/>
</dbReference>
<dbReference type="PANTHER" id="PTHR46558">
    <property type="entry name" value="TRACRIPTIONAL REGULATORY PROTEIN-RELATED-RELATED"/>
    <property type="match status" value="1"/>
</dbReference>
<dbReference type="InterPro" id="IPR010982">
    <property type="entry name" value="Lambda_DNA-bd_dom_sf"/>
</dbReference>
<dbReference type="SMART" id="SM00530">
    <property type="entry name" value="HTH_XRE"/>
    <property type="match status" value="1"/>
</dbReference>
<reference evidence="3 4" key="1">
    <citation type="journal article" date="2016" name="Nat. Commun.">
        <title>Thousands of microbial genomes shed light on interconnected biogeochemical processes in an aquifer system.</title>
        <authorList>
            <person name="Anantharaman K."/>
            <person name="Brown C.T."/>
            <person name="Hug L.A."/>
            <person name="Sharon I."/>
            <person name="Castelle C.J."/>
            <person name="Probst A.J."/>
            <person name="Thomas B.C."/>
            <person name="Singh A."/>
            <person name="Wilkins M.J."/>
            <person name="Karaoz U."/>
            <person name="Brodie E.L."/>
            <person name="Williams K.H."/>
            <person name="Hubbard S.S."/>
            <person name="Banfield J.F."/>
        </authorList>
    </citation>
    <scope>NUCLEOTIDE SEQUENCE [LARGE SCALE GENOMIC DNA]</scope>
</reference>
<comment type="caution">
    <text evidence="3">The sequence shown here is derived from an EMBL/GenBank/DDBJ whole genome shotgun (WGS) entry which is preliminary data.</text>
</comment>
<sequence length="269" mass="31215">MAIMVNKYHAFIKSLRTERGFSQLEIAKKLGISRSSYIAFEQGRRELAMTEANELGKIFEISLDDIQNGKISVPEVIFEKSKKIKKIKGIGNDVWERVSIPQERVEKFKQALSYVLSKVGGKPNIGQTVLYKLLYFIDFDYYEKFEEQLIGARYIKNTHGPTPVAFTEIINDLEEEGKIETIKSKFYKYEQTKYLINPTKPLELSELSGQEIAHIDWEINRLSDFTASQISALSHKDTPWLVAKERGILNYEHVFYRPEETSVREYEPL</sequence>
<evidence type="ECO:0000313" key="3">
    <source>
        <dbReference type="EMBL" id="OHB16843.1"/>
    </source>
</evidence>
<dbReference type="GO" id="GO:0003677">
    <property type="term" value="F:DNA binding"/>
    <property type="evidence" value="ECO:0007669"/>
    <property type="project" value="UniProtKB-KW"/>
</dbReference>
<dbReference type="Proteomes" id="UP000176868">
    <property type="component" value="Unassembled WGS sequence"/>
</dbReference>
<dbReference type="Pfam" id="PF01381">
    <property type="entry name" value="HTH_3"/>
    <property type="match status" value="1"/>
</dbReference>
<dbReference type="AlphaFoldDB" id="A0A1G2V5E3"/>
<dbReference type="Pfam" id="PF13274">
    <property type="entry name" value="SocA_Panacea"/>
    <property type="match status" value="1"/>
</dbReference>
<feature type="domain" description="HTH cro/C1-type" evidence="2">
    <location>
        <begin position="12"/>
        <end position="66"/>
    </location>
</feature>
<evidence type="ECO:0000313" key="4">
    <source>
        <dbReference type="Proteomes" id="UP000176868"/>
    </source>
</evidence>
<keyword evidence="1" id="KW-0238">DNA-binding</keyword>
<evidence type="ECO:0000256" key="1">
    <source>
        <dbReference type="ARBA" id="ARBA00023125"/>
    </source>
</evidence>